<dbReference type="Proteomes" id="UP000694001">
    <property type="component" value="Chromosome"/>
</dbReference>
<feature type="region of interest" description="Disordered" evidence="1">
    <location>
        <begin position="1"/>
        <end position="101"/>
    </location>
</feature>
<feature type="compositionally biased region" description="Pro residues" evidence="1">
    <location>
        <begin position="1"/>
        <end position="11"/>
    </location>
</feature>
<dbReference type="Pfam" id="PF10691">
    <property type="entry name" value="DUF2497"/>
    <property type="match status" value="1"/>
</dbReference>
<name>A0A975U246_9PROT</name>
<evidence type="ECO:0000313" key="3">
    <source>
        <dbReference type="Proteomes" id="UP000694001"/>
    </source>
</evidence>
<dbReference type="AlphaFoldDB" id="A0A975U246"/>
<accession>A0A975U246</accession>
<dbReference type="KEGG" id="elio:KO353_01195"/>
<evidence type="ECO:0000313" key="2">
    <source>
        <dbReference type="EMBL" id="QXM24914.1"/>
    </source>
</evidence>
<sequence length="219" mass="22051">MSAEPPKPAAPQSPVGQDASMEDILASIRRILAEDQAAPMPAATTPEPGGAPADDILDLTEQMLVPEQRAPDAAASRPSGSQAEIDALLAGAPQSSAPAPMSEAEIDAMFASSSAGATPAPQPEAGAAPSAVAGVEEGLIGTAAATATAASFAALRAARGQGEMPRQAAADIALGNGAVTLEQIVREELRPLLKAWLDANLPGLVERLVKAELERVARG</sequence>
<dbReference type="EMBL" id="CP076448">
    <property type="protein sequence ID" value="QXM24914.1"/>
    <property type="molecule type" value="Genomic_DNA"/>
</dbReference>
<protein>
    <submittedName>
        <fullName evidence="2">DUF2497 domain-containing protein</fullName>
    </submittedName>
</protein>
<feature type="compositionally biased region" description="Low complexity" evidence="1">
    <location>
        <begin position="37"/>
        <end position="53"/>
    </location>
</feature>
<dbReference type="RefSeq" id="WP_218285971.1">
    <property type="nucleotide sequence ID" value="NZ_CP076448.1"/>
</dbReference>
<dbReference type="InterPro" id="IPR019632">
    <property type="entry name" value="DUF2497"/>
</dbReference>
<evidence type="ECO:0000256" key="1">
    <source>
        <dbReference type="SAM" id="MobiDB-lite"/>
    </source>
</evidence>
<reference evidence="2" key="1">
    <citation type="submission" date="2021-06" db="EMBL/GenBank/DDBJ databases">
        <title>Elioraea tepida, sp. nov., a moderately thermophilic aerobic anoxygenic phototrophic bacterium isolated from an alkaline siliceous hot spring mat community in Yellowstone National Park, WY, USA.</title>
        <authorList>
            <person name="Saini M.K."/>
            <person name="Yoshida S."/>
            <person name="Sebastian A."/>
            <person name="Hirose S."/>
            <person name="Hara E."/>
            <person name="Tamaki H."/>
            <person name="Soulier N.T."/>
            <person name="Albert I."/>
            <person name="Hanada S."/>
            <person name="Bryant D.A."/>
            <person name="Tank M."/>
        </authorList>
    </citation>
    <scope>NUCLEOTIDE SEQUENCE</scope>
    <source>
        <strain evidence="2">MS-P2</strain>
    </source>
</reference>
<organism evidence="2 3">
    <name type="scientific">Elioraea tepida</name>
    <dbReference type="NCBI Taxonomy" id="2843330"/>
    <lineage>
        <taxon>Bacteria</taxon>
        <taxon>Pseudomonadati</taxon>
        <taxon>Pseudomonadota</taxon>
        <taxon>Alphaproteobacteria</taxon>
        <taxon>Acetobacterales</taxon>
        <taxon>Elioraeaceae</taxon>
        <taxon>Elioraea</taxon>
    </lineage>
</organism>
<proteinExistence type="predicted"/>
<gene>
    <name evidence="2" type="ORF">KO353_01195</name>
</gene>
<keyword evidence="3" id="KW-1185">Reference proteome</keyword>